<keyword evidence="13" id="KW-1185">Reference proteome</keyword>
<protein>
    <recommendedName>
        <fullName evidence="4 11">6-carboxyhexanoate--CoA ligase</fullName>
        <ecNumber evidence="4 11">6.2.1.14</ecNumber>
    </recommendedName>
    <alternativeName>
        <fullName evidence="11">Pimeloyl-CoA synthase</fullName>
    </alternativeName>
</protein>
<dbReference type="GO" id="GO:0000287">
    <property type="term" value="F:magnesium ion binding"/>
    <property type="evidence" value="ECO:0007669"/>
    <property type="project" value="UniProtKB-UniRule"/>
</dbReference>
<dbReference type="RefSeq" id="WP_147669348.1">
    <property type="nucleotide sequence ID" value="NZ_CP120678.1"/>
</dbReference>
<dbReference type="NCBIfam" id="NF002360">
    <property type="entry name" value="PRK01322.1"/>
    <property type="match status" value="1"/>
</dbReference>
<organism evidence="12 13">
    <name type="scientific">Selenobaculum gibii</name>
    <dbReference type="NCBI Taxonomy" id="3054208"/>
    <lineage>
        <taxon>Bacteria</taxon>
        <taxon>Bacillati</taxon>
        <taxon>Bacillota</taxon>
        <taxon>Negativicutes</taxon>
        <taxon>Selenomonadales</taxon>
        <taxon>Selenomonadaceae</taxon>
        <taxon>Selenobaculum</taxon>
    </lineage>
</organism>
<evidence type="ECO:0000256" key="11">
    <source>
        <dbReference type="HAMAP-Rule" id="MF_00668"/>
    </source>
</evidence>
<evidence type="ECO:0000256" key="9">
    <source>
        <dbReference type="ARBA" id="ARBA00022842"/>
    </source>
</evidence>
<reference evidence="12" key="1">
    <citation type="submission" date="2023-03" db="EMBL/GenBank/DDBJ databases">
        <title>Selenobaculum gbiensis gen. nov. sp. nov., a new bacterium isolated from the gut microbiota of IBD patient.</title>
        <authorList>
            <person name="Yeo S."/>
            <person name="Park H."/>
            <person name="Huh C.S."/>
        </authorList>
    </citation>
    <scope>NUCLEOTIDE SEQUENCE</scope>
    <source>
        <strain evidence="12">ICN-92133</strain>
    </source>
</reference>
<evidence type="ECO:0000256" key="10">
    <source>
        <dbReference type="ARBA" id="ARBA00049553"/>
    </source>
</evidence>
<comment type="pathway">
    <text evidence="2 11">Metabolic intermediate metabolism; pimeloyl-CoA biosynthesis; pimeloyl-CoA from pimelate: step 1/1.</text>
</comment>
<comment type="cofactor">
    <cofactor evidence="1 11">
        <name>Mg(2+)</name>
        <dbReference type="ChEBI" id="CHEBI:18420"/>
    </cofactor>
</comment>
<keyword evidence="7 11" id="KW-0093">Biotin biosynthesis</keyword>
<dbReference type="InterPro" id="IPR005499">
    <property type="entry name" value="BioW"/>
</dbReference>
<dbReference type="Pfam" id="PF03744">
    <property type="entry name" value="BioW"/>
    <property type="match status" value="1"/>
</dbReference>
<evidence type="ECO:0000256" key="1">
    <source>
        <dbReference type="ARBA" id="ARBA00001946"/>
    </source>
</evidence>
<comment type="subunit">
    <text evidence="3 11">Homodimer.</text>
</comment>
<name>A0A9Y2AIB0_9FIRM</name>
<evidence type="ECO:0000256" key="6">
    <source>
        <dbReference type="ARBA" id="ARBA00022741"/>
    </source>
</evidence>
<dbReference type="AlphaFoldDB" id="A0A9Y2AIB0"/>
<dbReference type="EC" id="6.2.1.14" evidence="4 11"/>
<evidence type="ECO:0000256" key="4">
    <source>
        <dbReference type="ARBA" id="ARBA00012984"/>
    </source>
</evidence>
<keyword evidence="6 11" id="KW-0547">Nucleotide-binding</keyword>
<dbReference type="NCBIfam" id="TIGR01204">
    <property type="entry name" value="bioW"/>
    <property type="match status" value="1"/>
</dbReference>
<dbReference type="HAMAP" id="MF_00668">
    <property type="entry name" value="BioW"/>
    <property type="match status" value="1"/>
</dbReference>
<keyword evidence="8 11" id="KW-0067">ATP-binding</keyword>
<comment type="similarity">
    <text evidence="11">Belongs to the BioW family.</text>
</comment>
<evidence type="ECO:0000256" key="8">
    <source>
        <dbReference type="ARBA" id="ARBA00022840"/>
    </source>
</evidence>
<evidence type="ECO:0000256" key="7">
    <source>
        <dbReference type="ARBA" id="ARBA00022756"/>
    </source>
</evidence>
<dbReference type="KEGG" id="sgbi:P3F81_00085"/>
<gene>
    <name evidence="11" type="primary">bioW</name>
    <name evidence="12" type="ORF">P3F81_00085</name>
</gene>
<keyword evidence="5 11" id="KW-0436">Ligase</keyword>
<comment type="function">
    <text evidence="11">Catalyzes the transformation of pimelate into pimeloyl-CoA with concomitant hydrolysis of ATP to AMP.</text>
</comment>
<dbReference type="Proteomes" id="UP001243623">
    <property type="component" value="Chromosome"/>
</dbReference>
<proteinExistence type="inferred from homology"/>
<evidence type="ECO:0000256" key="2">
    <source>
        <dbReference type="ARBA" id="ARBA00005075"/>
    </source>
</evidence>
<dbReference type="GO" id="GO:0009102">
    <property type="term" value="P:biotin biosynthetic process"/>
    <property type="evidence" value="ECO:0007669"/>
    <property type="project" value="UniProtKB-UniRule"/>
</dbReference>
<evidence type="ECO:0000313" key="13">
    <source>
        <dbReference type="Proteomes" id="UP001243623"/>
    </source>
</evidence>
<dbReference type="EMBL" id="CP120678">
    <property type="protein sequence ID" value="WIW70767.1"/>
    <property type="molecule type" value="Genomic_DNA"/>
</dbReference>
<evidence type="ECO:0000313" key="12">
    <source>
        <dbReference type="EMBL" id="WIW70767.1"/>
    </source>
</evidence>
<accession>A0A9Y2AIB0</accession>
<evidence type="ECO:0000256" key="5">
    <source>
        <dbReference type="ARBA" id="ARBA00022598"/>
    </source>
</evidence>
<evidence type="ECO:0000256" key="3">
    <source>
        <dbReference type="ARBA" id="ARBA00011738"/>
    </source>
</evidence>
<keyword evidence="9 11" id="KW-0460">Magnesium</keyword>
<comment type="catalytic activity">
    <reaction evidence="10 11">
        <text>heptanedioate + ATP + CoA = 6-carboxyhexanoyl-CoA + AMP + diphosphate</text>
        <dbReference type="Rhea" id="RHEA:14781"/>
        <dbReference type="ChEBI" id="CHEBI:30616"/>
        <dbReference type="ChEBI" id="CHEBI:33019"/>
        <dbReference type="ChEBI" id="CHEBI:36165"/>
        <dbReference type="ChEBI" id="CHEBI:57287"/>
        <dbReference type="ChEBI" id="CHEBI:57360"/>
        <dbReference type="ChEBI" id="CHEBI:456215"/>
        <dbReference type="EC" id="6.2.1.14"/>
    </reaction>
</comment>
<dbReference type="GO" id="GO:0042410">
    <property type="term" value="F:6-carboxyhexanoate-CoA ligase activity"/>
    <property type="evidence" value="ECO:0007669"/>
    <property type="project" value="UniProtKB-UniRule"/>
</dbReference>
<sequence>MLYSIKMRAAQGGDHKLGGQHISGAERILAEENLKKMAEAMIERALLHSRGKADFINLKIEAIRPQDIERIKLLPIFTHEVDTIQEGRKSAIQILKESGVSTQAILAGLHLLEELKTSMRGAMIVDAVSGKRLDQLTMRGVRVSKMDMDDEEDFLLWLNRQNLTDVHVREAVVLAAKVVAHQDVTAELCWSDDPEYVTGYVANKTGYHRITKLKEYGSFIGGRIFFVKPDAAIEEVIDYLQNQPVLAVGRG</sequence>
<dbReference type="GO" id="GO:0005524">
    <property type="term" value="F:ATP binding"/>
    <property type="evidence" value="ECO:0007669"/>
    <property type="project" value="UniProtKB-KW"/>
</dbReference>